<dbReference type="EMBL" id="CADCXU010002425">
    <property type="protein sequence ID" value="CAA9994722.1"/>
    <property type="molecule type" value="Genomic_DNA"/>
</dbReference>
<evidence type="ECO:0000256" key="1">
    <source>
        <dbReference type="SAM" id="MobiDB-lite"/>
    </source>
</evidence>
<organism evidence="2 3">
    <name type="scientific">Nesidiocoris tenuis</name>
    <dbReference type="NCBI Taxonomy" id="355587"/>
    <lineage>
        <taxon>Eukaryota</taxon>
        <taxon>Metazoa</taxon>
        <taxon>Ecdysozoa</taxon>
        <taxon>Arthropoda</taxon>
        <taxon>Hexapoda</taxon>
        <taxon>Insecta</taxon>
        <taxon>Pterygota</taxon>
        <taxon>Neoptera</taxon>
        <taxon>Paraneoptera</taxon>
        <taxon>Hemiptera</taxon>
        <taxon>Heteroptera</taxon>
        <taxon>Panheteroptera</taxon>
        <taxon>Cimicomorpha</taxon>
        <taxon>Miridae</taxon>
        <taxon>Dicyphina</taxon>
        <taxon>Nesidiocoris</taxon>
    </lineage>
</organism>
<sequence>PRSTSWHGAQLLRVPQQRRPQVPRNRARSWQGVRPHVHHWRRGRVRTQLHGQQLFLHQERAQFGCRLYRSSTRMGALPDRRFPVCWRGSRCQFWATSVHIRRREHEKSYRFV</sequence>
<name>A0A6H5FZL6_9HEMI</name>
<reference evidence="2 3" key="1">
    <citation type="submission" date="2020-02" db="EMBL/GenBank/DDBJ databases">
        <authorList>
            <person name="Ferguson B K."/>
        </authorList>
    </citation>
    <scope>NUCLEOTIDE SEQUENCE [LARGE SCALE GENOMIC DNA]</scope>
</reference>
<dbReference type="AlphaFoldDB" id="A0A6H5FZL6"/>
<feature type="non-terminal residue" evidence="2">
    <location>
        <position position="1"/>
    </location>
</feature>
<keyword evidence="3" id="KW-1185">Reference proteome</keyword>
<proteinExistence type="predicted"/>
<gene>
    <name evidence="2" type="ORF">NTEN_LOCUS1538</name>
</gene>
<evidence type="ECO:0000313" key="2">
    <source>
        <dbReference type="EMBL" id="CAA9994722.1"/>
    </source>
</evidence>
<feature type="region of interest" description="Disordered" evidence="1">
    <location>
        <begin position="1"/>
        <end position="33"/>
    </location>
</feature>
<dbReference type="Proteomes" id="UP000479000">
    <property type="component" value="Unassembled WGS sequence"/>
</dbReference>
<protein>
    <submittedName>
        <fullName evidence="2">Uncharacterized protein</fullName>
    </submittedName>
</protein>
<evidence type="ECO:0000313" key="3">
    <source>
        <dbReference type="Proteomes" id="UP000479000"/>
    </source>
</evidence>
<accession>A0A6H5FZL6</accession>
<feature type="compositionally biased region" description="Low complexity" evidence="1">
    <location>
        <begin position="10"/>
        <end position="24"/>
    </location>
</feature>